<evidence type="ECO:0000313" key="3">
    <source>
        <dbReference type="EMBL" id="PQB06911.1"/>
    </source>
</evidence>
<accession>A0A2S7KWA1</accession>
<evidence type="ECO:0000256" key="1">
    <source>
        <dbReference type="SAM" id="Phobius"/>
    </source>
</evidence>
<evidence type="ECO:0000259" key="2">
    <source>
        <dbReference type="Pfam" id="PF01882"/>
    </source>
</evidence>
<keyword evidence="3" id="KW-0131">Cell cycle</keyword>
<proteinExistence type="predicted"/>
<dbReference type="EMBL" id="MQUA01000013">
    <property type="protein sequence ID" value="PQB06911.1"/>
    <property type="molecule type" value="Genomic_DNA"/>
</dbReference>
<evidence type="ECO:0000313" key="4">
    <source>
        <dbReference type="Proteomes" id="UP000239522"/>
    </source>
</evidence>
<dbReference type="InterPro" id="IPR036465">
    <property type="entry name" value="vWFA_dom_sf"/>
</dbReference>
<dbReference type="OrthoDB" id="845740at2"/>
<dbReference type="InterPro" id="IPR002881">
    <property type="entry name" value="DUF58"/>
</dbReference>
<keyword evidence="1" id="KW-1133">Transmembrane helix</keyword>
<dbReference type="PANTHER" id="PTHR33608">
    <property type="entry name" value="BLL2464 PROTEIN"/>
    <property type="match status" value="1"/>
</dbReference>
<keyword evidence="1" id="KW-0472">Membrane</keyword>
<protein>
    <submittedName>
        <fullName evidence="3">Cell division protein FtsB</fullName>
    </submittedName>
</protein>
<feature type="transmembrane region" description="Helical" evidence="1">
    <location>
        <begin position="54"/>
        <end position="71"/>
    </location>
</feature>
<feature type="domain" description="DUF58" evidence="2">
    <location>
        <begin position="219"/>
        <end position="386"/>
    </location>
</feature>
<keyword evidence="4" id="KW-1185">Reference proteome</keyword>
<feature type="transmembrane region" description="Helical" evidence="1">
    <location>
        <begin position="28"/>
        <end position="48"/>
    </location>
</feature>
<dbReference type="AlphaFoldDB" id="A0A2S7KWA1"/>
<comment type="caution">
    <text evidence="3">The sequence shown here is derived from an EMBL/GenBank/DDBJ whole genome shotgun (WGS) entry which is preliminary data.</text>
</comment>
<gene>
    <name evidence="3" type="ORF">BST83_06910</name>
</gene>
<keyword evidence="3" id="KW-0132">Cell division</keyword>
<dbReference type="GO" id="GO:0051301">
    <property type="term" value="P:cell division"/>
    <property type="evidence" value="ECO:0007669"/>
    <property type="project" value="UniProtKB-KW"/>
</dbReference>
<dbReference type="PANTHER" id="PTHR33608:SF3">
    <property type="entry name" value="SLR2013 PROTEIN"/>
    <property type="match status" value="1"/>
</dbReference>
<organism evidence="3 4">
    <name type="scientific">Polaribacter filamentus</name>
    <dbReference type="NCBI Taxonomy" id="53483"/>
    <lineage>
        <taxon>Bacteria</taxon>
        <taxon>Pseudomonadati</taxon>
        <taxon>Bacteroidota</taxon>
        <taxon>Flavobacteriia</taxon>
        <taxon>Flavobacteriales</taxon>
        <taxon>Flavobacteriaceae</taxon>
    </lineage>
</organism>
<dbReference type="SUPFAM" id="SSF53300">
    <property type="entry name" value="vWA-like"/>
    <property type="match status" value="1"/>
</dbReference>
<keyword evidence="1" id="KW-0812">Transmembrane</keyword>
<sequence>MPLNDNNNTLTQQTLKDFYNTLFINNRFFYAIATIAILFIVGFFAPIFFEVSKVLLLVLTVLTIVDVFLLYKTKNAIQIERNLPERLSNGDENKITLELKNKYPFVAHLSLIEELPYQFQKRDFFFHQQLQTNQEKTIHYNLTPKVRGIYLFGSINVYASSPLQLATKKYRLGEEKALKCYPSFLKLRDFNIKAFNNSTISYGTKKVRRIGHSLEFEQIKEYVSGDDVRTLNWKASAKRNHLMVNQYVEEKSQSVYAIIDKGRAMQMQFNGLSLLDYAVNATLAISNIILRKQDKAGMLSFSTKLEDWVVAERRNSQMRLISEALHTIKTNFSESDFSTLYAVVKRKITHRSLLILFTNFETIDALNRQLPYLRALAKNHLVLVVFFKNTELDILTNAKAETIQEVYDSIIAEKFMYEKKQIVSELKKYGIQSVLTKPADLTGDTINKYLELKSRGLF</sequence>
<dbReference type="Proteomes" id="UP000239522">
    <property type="component" value="Unassembled WGS sequence"/>
</dbReference>
<reference evidence="3 4" key="1">
    <citation type="submission" date="2016-11" db="EMBL/GenBank/DDBJ databases">
        <title>Trade-off between light-utilization and light-protection in marine flavobacteria.</title>
        <authorList>
            <person name="Kumagai Y."/>
        </authorList>
    </citation>
    <scope>NUCLEOTIDE SEQUENCE [LARGE SCALE GENOMIC DNA]</scope>
    <source>
        <strain evidence="3 4">ATCC 700397</strain>
    </source>
</reference>
<dbReference type="Pfam" id="PF01882">
    <property type="entry name" value="DUF58"/>
    <property type="match status" value="1"/>
</dbReference>
<name>A0A2S7KWA1_9FLAO</name>